<evidence type="ECO:0000256" key="2">
    <source>
        <dbReference type="ARBA" id="ARBA00023239"/>
    </source>
</evidence>
<reference evidence="4" key="1">
    <citation type="journal article" date="2020" name="mSystems">
        <title>Genome- and Community-Level Interaction Insights into Carbon Utilization and Element Cycling Functions of Hydrothermarchaeota in Hydrothermal Sediment.</title>
        <authorList>
            <person name="Zhou Z."/>
            <person name="Liu Y."/>
            <person name="Xu W."/>
            <person name="Pan J."/>
            <person name="Luo Z.H."/>
            <person name="Li M."/>
        </authorList>
    </citation>
    <scope>NUCLEOTIDE SEQUENCE [LARGE SCALE GENOMIC DNA]</scope>
    <source>
        <strain evidence="4">SpSt-210</strain>
    </source>
</reference>
<evidence type="ECO:0000259" key="3">
    <source>
        <dbReference type="SMART" id="SM01119"/>
    </source>
</evidence>
<protein>
    <submittedName>
        <fullName evidence="4">D-TA family PLP-dependent enzyme</fullName>
    </submittedName>
</protein>
<dbReference type="InterPro" id="IPR042208">
    <property type="entry name" value="D-ser_dehydrat-like_sf"/>
</dbReference>
<dbReference type="InterPro" id="IPR029066">
    <property type="entry name" value="PLP-binding_barrel"/>
</dbReference>
<accession>A0A831TD14</accession>
<dbReference type="EMBL" id="DSIY01000302">
    <property type="protein sequence ID" value="HEG92338.1"/>
    <property type="molecule type" value="Genomic_DNA"/>
</dbReference>
<dbReference type="Pfam" id="PF14031">
    <property type="entry name" value="D-ser_dehydrat"/>
    <property type="match status" value="1"/>
</dbReference>
<evidence type="ECO:0000313" key="4">
    <source>
        <dbReference type="EMBL" id="HEG92338.1"/>
    </source>
</evidence>
<evidence type="ECO:0000256" key="1">
    <source>
        <dbReference type="ARBA" id="ARBA00005323"/>
    </source>
</evidence>
<feature type="domain" description="D-serine dehydratase-like" evidence="3">
    <location>
        <begin position="240"/>
        <end position="330"/>
    </location>
</feature>
<organism evidence="4">
    <name type="scientific">Thermorudis peleae</name>
    <dbReference type="NCBI Taxonomy" id="1382356"/>
    <lineage>
        <taxon>Bacteria</taxon>
        <taxon>Pseudomonadati</taxon>
        <taxon>Thermomicrobiota</taxon>
        <taxon>Thermomicrobia</taxon>
        <taxon>Thermomicrobia incertae sedis</taxon>
        <taxon>Thermorudis</taxon>
    </lineage>
</organism>
<dbReference type="PANTHER" id="PTHR28004">
    <property type="entry name" value="ZGC:162816-RELATED"/>
    <property type="match status" value="1"/>
</dbReference>
<dbReference type="Pfam" id="PF01168">
    <property type="entry name" value="Ala_racemase_N"/>
    <property type="match status" value="1"/>
</dbReference>
<sequence length="347" mass="38228">MLVDDLDTPAVICDLDVLERNLREMAAYCRDLGILLRPHTKSHKIPEIAHWQIAAGAIGICCQKLGEAEVMVAAGIRDILIPYNIVGKAKLERLARLARRAAITVAVDSEETARGIAEQLQADGVRVRVLIELDTGARRCGVQSPEEARALARALVRLPGLDFQGIMTYPSRPEAKAFLEETIRLLESDGIPVATISGGGTGLEEISREIGCTEHRSGSYVWEGRSRVRSREDLHPDRCPLRVVCTVVSTPAPGRIIIDGGMKTFASYPPVPYGYCVEYPEIQIYAMSVEHGHVDTSASDHRFRVGERLTFIPLHQEMCLNLHDELVGVRDGKVEVIWPVAARGKVK</sequence>
<gene>
    <name evidence="4" type="ORF">ENP34_13030</name>
</gene>
<dbReference type="Gene3D" id="2.40.37.20">
    <property type="entry name" value="D-serine dehydratase-like domain"/>
    <property type="match status" value="1"/>
</dbReference>
<dbReference type="AlphaFoldDB" id="A0A831TD14"/>
<proteinExistence type="inferred from homology"/>
<name>A0A831TD14_9BACT</name>
<comment type="similarity">
    <text evidence="1">Belongs to the DSD1 family.</text>
</comment>
<dbReference type="PANTHER" id="PTHR28004:SF2">
    <property type="entry name" value="D-SERINE DEHYDRATASE"/>
    <property type="match status" value="1"/>
</dbReference>
<dbReference type="GO" id="GO:0008721">
    <property type="term" value="F:D-serine ammonia-lyase activity"/>
    <property type="evidence" value="ECO:0007669"/>
    <property type="project" value="TreeGrafter"/>
</dbReference>
<dbReference type="InterPro" id="IPR001608">
    <property type="entry name" value="Ala_racemase_N"/>
</dbReference>
<dbReference type="InterPro" id="IPR026956">
    <property type="entry name" value="D-ser_dehydrat-like_dom"/>
</dbReference>
<dbReference type="InterPro" id="IPR051466">
    <property type="entry name" value="D-amino_acid_metab_enzyme"/>
</dbReference>
<dbReference type="SUPFAM" id="SSF51419">
    <property type="entry name" value="PLP-binding barrel"/>
    <property type="match status" value="1"/>
</dbReference>
<dbReference type="Gene3D" id="3.20.20.10">
    <property type="entry name" value="Alanine racemase"/>
    <property type="match status" value="1"/>
</dbReference>
<dbReference type="SMART" id="SM01119">
    <property type="entry name" value="D-ser_dehydrat"/>
    <property type="match status" value="1"/>
</dbReference>
<keyword evidence="2" id="KW-0456">Lyase</keyword>
<dbReference type="GO" id="GO:0036088">
    <property type="term" value="P:D-serine catabolic process"/>
    <property type="evidence" value="ECO:0007669"/>
    <property type="project" value="TreeGrafter"/>
</dbReference>
<comment type="caution">
    <text evidence="4">The sequence shown here is derived from an EMBL/GenBank/DDBJ whole genome shotgun (WGS) entry which is preliminary data.</text>
</comment>